<evidence type="ECO:0000313" key="3">
    <source>
        <dbReference type="Proteomes" id="UP000244880"/>
    </source>
</evidence>
<keyword evidence="1" id="KW-0732">Signal</keyword>
<sequence>MQTKAVILSATFAVLATVLAHGTAFAQDTPQGQPLSVIDWLDTQPASQPLPQPAALLPDEPDVATSGSVAQVTVAPLDGQGPRIIGLVPSDVTGLPDSLWTHSDAQSLTRKLGTLTAQHLPSAQSLFYTVLLAETAPPKGKTEAFQLARIDALIDLGAVDPAFALIQQVGPEKDAQLFSRFIDLSLLNDTEETACAALLKAPQLAPGYAARIFCTARAGDWSTAALLLGTSRALGVLPEPQSNALERFLDPDLFEGAAPLPRLADPDALMFRVYEALGQPISTKTWPRAYAHADLRDVTGWKAQLDAAERLATVGALPANRLLGVYSTRRPAASGGIWDRVAAVQRLETAIRTQSPQAIGKTLPLAWQKMKSAGLAAPFSTLFAPQVAGFDLEGPAKNIAFKMAMMSPDYEAAAVTDDPAFVFLAGLAKGTPPKGNTDLELAIEHAFSTAELAEKFQIALNTRTRSLGAVLIDILEQVQAGAQGDLTQLTEGLRNLRALGLEDTSRRVALELLILGPAS</sequence>
<dbReference type="AlphaFoldDB" id="A0A2R8BDX0"/>
<evidence type="ECO:0000256" key="1">
    <source>
        <dbReference type="SAM" id="SignalP"/>
    </source>
</evidence>
<dbReference type="Proteomes" id="UP000244880">
    <property type="component" value="Unassembled WGS sequence"/>
</dbReference>
<dbReference type="EMBL" id="OMOR01000001">
    <property type="protein sequence ID" value="SPH21265.1"/>
    <property type="molecule type" value="Genomic_DNA"/>
</dbReference>
<name>A0A2R8BDX0_9RHOB</name>
<keyword evidence="3" id="KW-1185">Reference proteome</keyword>
<evidence type="ECO:0008006" key="4">
    <source>
        <dbReference type="Google" id="ProtNLM"/>
    </source>
</evidence>
<gene>
    <name evidence="2" type="ORF">ASD8599_02016</name>
</gene>
<protein>
    <recommendedName>
        <fullName evidence="4">Antifreeze glycopeptide polyprotein</fullName>
    </recommendedName>
</protein>
<organism evidence="2 3">
    <name type="scientific">Ascidiaceihabitans donghaensis</name>
    <dbReference type="NCBI Taxonomy" id="1510460"/>
    <lineage>
        <taxon>Bacteria</taxon>
        <taxon>Pseudomonadati</taxon>
        <taxon>Pseudomonadota</taxon>
        <taxon>Alphaproteobacteria</taxon>
        <taxon>Rhodobacterales</taxon>
        <taxon>Paracoccaceae</taxon>
        <taxon>Ascidiaceihabitans</taxon>
    </lineage>
</organism>
<reference evidence="2 3" key="1">
    <citation type="submission" date="2018-03" db="EMBL/GenBank/DDBJ databases">
        <authorList>
            <person name="Keele B.F."/>
        </authorList>
    </citation>
    <scope>NUCLEOTIDE SEQUENCE [LARGE SCALE GENOMIC DNA]</scope>
    <source>
        <strain evidence="2 3">CECT 8599</strain>
    </source>
</reference>
<accession>A0A2R8BDX0</accession>
<feature type="chain" id="PRO_5015315031" description="Antifreeze glycopeptide polyprotein" evidence="1">
    <location>
        <begin position="27"/>
        <end position="519"/>
    </location>
</feature>
<proteinExistence type="predicted"/>
<evidence type="ECO:0000313" key="2">
    <source>
        <dbReference type="EMBL" id="SPH21265.1"/>
    </source>
</evidence>
<feature type="signal peptide" evidence="1">
    <location>
        <begin position="1"/>
        <end position="26"/>
    </location>
</feature>